<keyword evidence="1 3" id="KW-0378">Hydrolase</keyword>
<sequence length="260" mass="26762">MSPPTVVLAPGGPGLGGETLAGLPLPPGCRRLVGAGDCGPGGDPFAVQTDRLVRLLDTAGAEGPVVLLAHSAGARPALRAAARSPGRVRAVVLVAAQLRDRTDHPELVRERLDALDGPLRETARRARATTADRAPADDDELRELLLADLALTFPALGPAQRGFLAACARSWDLHAVRAVLSGRVPEEDLAATAARVGAPVLVVNGERDPWAGAPSAHELAAALPDGRARTVPGAGHVPWLDDPEAVGRLLARTVEEAAPA</sequence>
<gene>
    <name evidence="3" type="ORF">OHA16_01780</name>
</gene>
<protein>
    <submittedName>
        <fullName evidence="3">Alpha/beta hydrolase</fullName>
    </submittedName>
</protein>
<name>A0ABZ1TS66_9ACTN</name>
<dbReference type="RefSeq" id="WP_328952888.1">
    <property type="nucleotide sequence ID" value="NZ_CP108110.1"/>
</dbReference>
<dbReference type="EMBL" id="CP108110">
    <property type="protein sequence ID" value="WUQ81813.1"/>
    <property type="molecule type" value="Genomic_DNA"/>
</dbReference>
<organism evidence="3 4">
    <name type="scientific">Kitasatospora purpeofusca</name>
    <dbReference type="NCBI Taxonomy" id="67352"/>
    <lineage>
        <taxon>Bacteria</taxon>
        <taxon>Bacillati</taxon>
        <taxon>Actinomycetota</taxon>
        <taxon>Actinomycetes</taxon>
        <taxon>Kitasatosporales</taxon>
        <taxon>Streptomycetaceae</taxon>
        <taxon>Kitasatospora</taxon>
    </lineage>
</organism>
<dbReference type="InterPro" id="IPR029058">
    <property type="entry name" value="AB_hydrolase_fold"/>
</dbReference>
<keyword evidence="4" id="KW-1185">Reference proteome</keyword>
<dbReference type="InterPro" id="IPR050266">
    <property type="entry name" value="AB_hydrolase_sf"/>
</dbReference>
<evidence type="ECO:0000313" key="4">
    <source>
        <dbReference type="Proteomes" id="UP001432222"/>
    </source>
</evidence>
<dbReference type="PANTHER" id="PTHR43798">
    <property type="entry name" value="MONOACYLGLYCEROL LIPASE"/>
    <property type="match status" value="1"/>
</dbReference>
<feature type="domain" description="AB hydrolase-1" evidence="2">
    <location>
        <begin position="34"/>
        <end position="246"/>
    </location>
</feature>
<accession>A0ABZ1TS66</accession>
<evidence type="ECO:0000256" key="1">
    <source>
        <dbReference type="ARBA" id="ARBA00022801"/>
    </source>
</evidence>
<dbReference type="Proteomes" id="UP001432222">
    <property type="component" value="Chromosome"/>
</dbReference>
<reference evidence="3" key="1">
    <citation type="submission" date="2022-10" db="EMBL/GenBank/DDBJ databases">
        <title>The complete genomes of actinobacterial strains from the NBC collection.</title>
        <authorList>
            <person name="Joergensen T.S."/>
            <person name="Alvarez Arevalo M."/>
            <person name="Sterndorff E.B."/>
            <person name="Faurdal D."/>
            <person name="Vuksanovic O."/>
            <person name="Mourched A.-S."/>
            <person name="Charusanti P."/>
            <person name="Shaw S."/>
            <person name="Blin K."/>
            <person name="Weber T."/>
        </authorList>
    </citation>
    <scope>NUCLEOTIDE SEQUENCE</scope>
    <source>
        <strain evidence="3">NBC_00222</strain>
    </source>
</reference>
<proteinExistence type="predicted"/>
<evidence type="ECO:0000313" key="3">
    <source>
        <dbReference type="EMBL" id="WUQ81813.1"/>
    </source>
</evidence>
<dbReference type="GO" id="GO:0016787">
    <property type="term" value="F:hydrolase activity"/>
    <property type="evidence" value="ECO:0007669"/>
    <property type="project" value="UniProtKB-KW"/>
</dbReference>
<dbReference type="InterPro" id="IPR000073">
    <property type="entry name" value="AB_hydrolase_1"/>
</dbReference>
<dbReference type="Gene3D" id="3.40.50.1820">
    <property type="entry name" value="alpha/beta hydrolase"/>
    <property type="match status" value="1"/>
</dbReference>
<dbReference type="Pfam" id="PF12697">
    <property type="entry name" value="Abhydrolase_6"/>
    <property type="match status" value="1"/>
</dbReference>
<dbReference type="PANTHER" id="PTHR43798:SF31">
    <property type="entry name" value="AB HYDROLASE SUPERFAMILY PROTEIN YCLE"/>
    <property type="match status" value="1"/>
</dbReference>
<evidence type="ECO:0000259" key="2">
    <source>
        <dbReference type="Pfam" id="PF12697"/>
    </source>
</evidence>
<dbReference type="SUPFAM" id="SSF53474">
    <property type="entry name" value="alpha/beta-Hydrolases"/>
    <property type="match status" value="1"/>
</dbReference>